<gene>
    <name evidence="1" type="ORF">PMYSY11_3212</name>
</gene>
<dbReference type="AlphaFoldDB" id="A0A8S2BKG6"/>
<organism evidence="1 2">
    <name type="scientific">Pseudomonas marincola</name>
    <dbReference type="NCBI Taxonomy" id="437900"/>
    <lineage>
        <taxon>Bacteria</taxon>
        <taxon>Pseudomonadati</taxon>
        <taxon>Pseudomonadota</taxon>
        <taxon>Gammaproteobacteria</taxon>
        <taxon>Pseudomonadales</taxon>
        <taxon>Pseudomonadaceae</taxon>
        <taxon>Pseudomonas</taxon>
    </lineage>
</organism>
<sequence length="64" mass="7225">MDFVDPIYVDDSDGWLHVVSSWRNLGKVYGKADKPGKVGQLGKRLDMTNECQADDFIIIYFSIG</sequence>
<name>A0A8S2BKG6_9PSED</name>
<dbReference type="EMBL" id="LR215729">
    <property type="protein sequence ID" value="CAE6933386.1"/>
    <property type="molecule type" value="Genomic_DNA"/>
</dbReference>
<evidence type="ECO:0000313" key="2">
    <source>
        <dbReference type="Proteomes" id="UP000325451"/>
    </source>
</evidence>
<evidence type="ECO:0000313" key="1">
    <source>
        <dbReference type="EMBL" id="CAE6933386.1"/>
    </source>
</evidence>
<proteinExistence type="predicted"/>
<keyword evidence="2" id="KW-1185">Reference proteome</keyword>
<accession>A0A8S2BKG6</accession>
<dbReference type="Proteomes" id="UP000325451">
    <property type="component" value="Chromosome"/>
</dbReference>
<dbReference type="KEGG" id="pmao:PMYSY11_3212"/>
<protein>
    <submittedName>
        <fullName evidence="1">Uncharacterized protein</fullName>
    </submittedName>
</protein>
<reference evidence="1" key="1">
    <citation type="submission" date="2021-02" db="EMBL/GenBank/DDBJ databases">
        <authorList>
            <consortium name="Genoscope - CEA"/>
            <person name="William W."/>
        </authorList>
    </citation>
    <scope>NUCLEOTIDE SEQUENCE</scope>
    <source>
        <strain evidence="1">YSy11</strain>
    </source>
</reference>